<accession>A0A838ZS35</accession>
<dbReference type="Pfam" id="PF05257">
    <property type="entry name" value="CHAP"/>
    <property type="match status" value="1"/>
</dbReference>
<sequence>MKYPKRLIKKGERDQKVVEAIQKQLNKLHCGPIEVDGDFGNQTFKAVKLFQSRNTDINGIPLVVDGVVGAITWEVLFLDDSVPVAEEPTNALFKEVLKIANSQLHVRENPRNSNRGKEVDAYLKAAGLDAHRGNYAWCMAFVYWVFEEACKNLGRSNPMVKTAGVLKQWNQTDCRKFKTKDVVNNPSLIKPGYVFIRNYGRGMGHTGIITAVKGGYIHTIEGNSNDNGTREGIGVFELTRKIKSIENGFIDFNNKA</sequence>
<evidence type="ECO:0000259" key="2">
    <source>
        <dbReference type="Pfam" id="PF05257"/>
    </source>
</evidence>
<name>A0A838ZS35_9FLAO</name>
<dbReference type="InterPro" id="IPR007921">
    <property type="entry name" value="CHAP_dom"/>
</dbReference>
<proteinExistence type="predicted"/>
<dbReference type="AlphaFoldDB" id="A0A838ZS35"/>
<dbReference type="Pfam" id="PF01471">
    <property type="entry name" value="PG_binding_1"/>
    <property type="match status" value="1"/>
</dbReference>
<dbReference type="EMBL" id="JACDZE010000002">
    <property type="protein sequence ID" value="MBA5629882.1"/>
    <property type="molecule type" value="Genomic_DNA"/>
</dbReference>
<evidence type="ECO:0000259" key="1">
    <source>
        <dbReference type="Pfam" id="PF01471"/>
    </source>
</evidence>
<evidence type="ECO:0000313" key="3">
    <source>
        <dbReference type="EMBL" id="MBA5629882.1"/>
    </source>
</evidence>
<dbReference type="InterPro" id="IPR036366">
    <property type="entry name" value="PGBDSf"/>
</dbReference>
<dbReference type="SUPFAM" id="SSF54001">
    <property type="entry name" value="Cysteine proteinases"/>
    <property type="match status" value="1"/>
</dbReference>
<dbReference type="InterPro" id="IPR036365">
    <property type="entry name" value="PGBD-like_sf"/>
</dbReference>
<dbReference type="InterPro" id="IPR002477">
    <property type="entry name" value="Peptidoglycan-bd-like"/>
</dbReference>
<dbReference type="InterPro" id="IPR038765">
    <property type="entry name" value="Papain-like_cys_pep_sf"/>
</dbReference>
<feature type="domain" description="Peptidase C51" evidence="2">
    <location>
        <begin position="133"/>
        <end position="223"/>
    </location>
</feature>
<organism evidence="3 4">
    <name type="scientific">Moheibacter lacus</name>
    <dbReference type="NCBI Taxonomy" id="2745851"/>
    <lineage>
        <taxon>Bacteria</taxon>
        <taxon>Pseudomonadati</taxon>
        <taxon>Bacteroidota</taxon>
        <taxon>Flavobacteriia</taxon>
        <taxon>Flavobacteriales</taxon>
        <taxon>Weeksellaceae</taxon>
        <taxon>Moheibacter</taxon>
    </lineage>
</organism>
<reference evidence="3 4" key="1">
    <citation type="submission" date="2020-07" db="EMBL/GenBank/DDBJ databases">
        <title>Moheibacter lacus sp. nov., a member of the family Flavobacteriaceae isolated from freshwater lake sediment.</title>
        <authorList>
            <person name="Liu Y."/>
        </authorList>
    </citation>
    <scope>NUCLEOTIDE SEQUENCE [LARGE SCALE GENOMIC DNA]</scope>
    <source>
        <strain evidence="3 4">BDHS18</strain>
    </source>
</reference>
<comment type="caution">
    <text evidence="3">The sequence shown here is derived from an EMBL/GenBank/DDBJ whole genome shotgun (WGS) entry which is preliminary data.</text>
</comment>
<dbReference type="Gene3D" id="1.10.101.10">
    <property type="entry name" value="PGBD-like superfamily/PGBD"/>
    <property type="match status" value="1"/>
</dbReference>
<dbReference type="SUPFAM" id="SSF47090">
    <property type="entry name" value="PGBD-like"/>
    <property type="match status" value="1"/>
</dbReference>
<dbReference type="RefSeq" id="WP_182043490.1">
    <property type="nucleotide sequence ID" value="NZ_JACDZE010000002.1"/>
</dbReference>
<keyword evidence="4" id="KW-1185">Reference proteome</keyword>
<dbReference type="Proteomes" id="UP000552241">
    <property type="component" value="Unassembled WGS sequence"/>
</dbReference>
<evidence type="ECO:0000313" key="4">
    <source>
        <dbReference type="Proteomes" id="UP000552241"/>
    </source>
</evidence>
<feature type="domain" description="Peptidoglycan binding-like" evidence="1">
    <location>
        <begin position="18"/>
        <end position="76"/>
    </location>
</feature>
<protein>
    <submittedName>
        <fullName evidence="3">CHAP domain-containing protein</fullName>
    </submittedName>
</protein>
<gene>
    <name evidence="3" type="ORF">HU137_08890</name>
</gene>